<dbReference type="PANTHER" id="PTHR43398">
    <property type="entry name" value="DOLICHOL-PHOSPHATE MANNOSYLTRANSFERASE SUBUNIT 1"/>
    <property type="match status" value="1"/>
</dbReference>
<dbReference type="Pfam" id="PF00535">
    <property type="entry name" value="Glycos_transf_2"/>
    <property type="match status" value="1"/>
</dbReference>
<evidence type="ECO:0000256" key="4">
    <source>
        <dbReference type="ARBA" id="ARBA00022679"/>
    </source>
</evidence>
<keyword evidence="12" id="KW-1185">Reference proteome</keyword>
<evidence type="ECO:0000256" key="2">
    <source>
        <dbReference type="ARBA" id="ARBA00006739"/>
    </source>
</evidence>
<dbReference type="Gene3D" id="3.90.550.10">
    <property type="entry name" value="Spore Coat Polysaccharide Biosynthesis Protein SpsA, Chain A"/>
    <property type="match status" value="1"/>
</dbReference>
<evidence type="ECO:0000256" key="6">
    <source>
        <dbReference type="ARBA" id="ARBA00022989"/>
    </source>
</evidence>
<dbReference type="InterPro" id="IPR001173">
    <property type="entry name" value="Glyco_trans_2-like"/>
</dbReference>
<protein>
    <submittedName>
        <fullName evidence="11">Glycosyltransferase family 2 protein</fullName>
    </submittedName>
</protein>
<dbReference type="PANTHER" id="PTHR43398:SF1">
    <property type="entry name" value="DOLICHOL-PHOSPHATE MANNOSYLTRANSFERASE SUBUNIT 1"/>
    <property type="match status" value="1"/>
</dbReference>
<dbReference type="EMBL" id="JABULH010000021">
    <property type="protein sequence ID" value="NTS66852.1"/>
    <property type="molecule type" value="Genomic_DNA"/>
</dbReference>
<feature type="transmembrane region" description="Helical" evidence="8">
    <location>
        <begin position="260"/>
        <end position="282"/>
    </location>
</feature>
<organism evidence="11 12">
    <name type="scientific">Sphingomonas hominis</name>
    <dbReference type="NCBI Taxonomy" id="2741495"/>
    <lineage>
        <taxon>Bacteria</taxon>
        <taxon>Pseudomonadati</taxon>
        <taxon>Pseudomonadota</taxon>
        <taxon>Alphaproteobacteria</taxon>
        <taxon>Sphingomonadales</taxon>
        <taxon>Sphingomonadaceae</taxon>
        <taxon>Sphingomonas</taxon>
    </lineage>
</organism>
<keyword evidence="5 8" id="KW-0812">Transmembrane</keyword>
<dbReference type="InterPro" id="IPR007267">
    <property type="entry name" value="GtrA_DPMS_TM"/>
</dbReference>
<feature type="transmembrane region" description="Helical" evidence="8">
    <location>
        <begin position="288"/>
        <end position="310"/>
    </location>
</feature>
<reference evidence="11 12" key="1">
    <citation type="submission" date="2020-06" db="EMBL/GenBank/DDBJ databases">
        <title>Sphingomonas hominis sp. nov., a member of the Sphingomonas, isolated from the hair of a 22-year-old girl.</title>
        <authorList>
            <person name="Zhang D.-F."/>
            <person name="Cui X.-W."/>
        </authorList>
    </citation>
    <scope>NUCLEOTIDE SEQUENCE [LARGE SCALE GENOMIC DNA]</scope>
    <source>
        <strain evidence="11 12">HHU CXW</strain>
    </source>
</reference>
<keyword evidence="4" id="KW-0808">Transferase</keyword>
<keyword evidence="7 8" id="KW-0472">Membrane</keyword>
<dbReference type="SUPFAM" id="SSF53448">
    <property type="entry name" value="Nucleotide-diphospho-sugar transferases"/>
    <property type="match status" value="1"/>
</dbReference>
<accession>A0ABX2JV29</accession>
<evidence type="ECO:0000259" key="9">
    <source>
        <dbReference type="Pfam" id="PF00535"/>
    </source>
</evidence>
<feature type="domain" description="Glycosyltransferase 2-like" evidence="9">
    <location>
        <begin position="27"/>
        <end position="191"/>
    </location>
</feature>
<evidence type="ECO:0000313" key="12">
    <source>
        <dbReference type="Proteomes" id="UP000621447"/>
    </source>
</evidence>
<keyword evidence="6 8" id="KW-1133">Transmembrane helix</keyword>
<name>A0ABX2JV29_9SPHN</name>
<keyword evidence="3" id="KW-0328">Glycosyltransferase</keyword>
<feature type="domain" description="GtrA/DPMS transmembrane" evidence="10">
    <location>
        <begin position="263"/>
        <end position="378"/>
    </location>
</feature>
<evidence type="ECO:0000256" key="7">
    <source>
        <dbReference type="ARBA" id="ARBA00023136"/>
    </source>
</evidence>
<proteinExistence type="inferred from homology"/>
<gene>
    <name evidence="11" type="ORF">HRV97_17060</name>
</gene>
<sequence length="395" mass="43012">MKAEELSTRSSVQARSFTHRCGALALSIVAPAYNERENIRPLTDAIARAMGEVTWELIVVDDDSPDGTAGEVATLAGEGAPIRCIRRVGRRGLASAVVEGMLAAESELVAVIDADLQHDETRLPVMLELLETTDVDLVIGSRHVEGGGVGEWDRHRQRMSRLATWIAHRLAGVRVSDPMSGFFAVRRSVVEATIYDLSQQGYKILLDILTASPTPLKVVEVGYVFRERHAGTSKLDVVVLLEYAFLLIDKLTRGLIPPRFVLFCAIGGLGLACHLAVLDLAVGEGVPFLRAQGIATLCAMAFNYMLNNAITYRSARLRGWRFVIGYLVFSAVCSLGALANISVANLTLREVGSWPLAGIAGALMSSVFNFGVATHFVWRPRRPRRHGKVVLRAPD</sequence>
<dbReference type="CDD" id="cd06442">
    <property type="entry name" value="DPM1_like"/>
    <property type="match status" value="1"/>
</dbReference>
<evidence type="ECO:0000256" key="8">
    <source>
        <dbReference type="SAM" id="Phobius"/>
    </source>
</evidence>
<evidence type="ECO:0000259" key="10">
    <source>
        <dbReference type="Pfam" id="PF04138"/>
    </source>
</evidence>
<evidence type="ECO:0000256" key="3">
    <source>
        <dbReference type="ARBA" id="ARBA00022676"/>
    </source>
</evidence>
<dbReference type="Proteomes" id="UP000621447">
    <property type="component" value="Unassembled WGS sequence"/>
</dbReference>
<evidence type="ECO:0000256" key="1">
    <source>
        <dbReference type="ARBA" id="ARBA00004141"/>
    </source>
</evidence>
<feature type="transmembrane region" description="Helical" evidence="8">
    <location>
        <begin position="322"/>
        <end position="344"/>
    </location>
</feature>
<comment type="caution">
    <text evidence="11">The sequence shown here is derived from an EMBL/GenBank/DDBJ whole genome shotgun (WGS) entry which is preliminary data.</text>
</comment>
<dbReference type="InterPro" id="IPR029044">
    <property type="entry name" value="Nucleotide-diphossugar_trans"/>
</dbReference>
<evidence type="ECO:0000256" key="5">
    <source>
        <dbReference type="ARBA" id="ARBA00022692"/>
    </source>
</evidence>
<comment type="similarity">
    <text evidence="2">Belongs to the glycosyltransferase 2 family.</text>
</comment>
<evidence type="ECO:0000313" key="11">
    <source>
        <dbReference type="EMBL" id="NTS66852.1"/>
    </source>
</evidence>
<dbReference type="Pfam" id="PF04138">
    <property type="entry name" value="GtrA_DPMS_TM"/>
    <property type="match status" value="1"/>
</dbReference>
<feature type="transmembrane region" description="Helical" evidence="8">
    <location>
        <begin position="356"/>
        <end position="378"/>
    </location>
</feature>
<dbReference type="InterPro" id="IPR039528">
    <property type="entry name" value="DPM1-like"/>
</dbReference>
<comment type="subcellular location">
    <subcellularLocation>
        <location evidence="1">Membrane</location>
        <topology evidence="1">Multi-pass membrane protein</topology>
    </subcellularLocation>
</comment>